<feature type="chain" id="PRO_5011114737" evidence="2">
    <location>
        <begin position="26"/>
        <end position="115"/>
    </location>
</feature>
<evidence type="ECO:0000256" key="2">
    <source>
        <dbReference type="SAM" id="SignalP"/>
    </source>
</evidence>
<proteinExistence type="predicted"/>
<accession>A0A1Z4JHF9</accession>
<evidence type="ECO:0000313" key="4">
    <source>
        <dbReference type="Proteomes" id="UP000217895"/>
    </source>
</evidence>
<protein>
    <submittedName>
        <fullName evidence="3">Uncharacterized protein</fullName>
    </submittedName>
</protein>
<gene>
    <name evidence="3" type="ORF">NIES2135_30450</name>
</gene>
<keyword evidence="2" id="KW-0732">Signal</keyword>
<sequence length="115" mass="12476">MSKKKFALGLIAGFGIAMIAAPSHAQQAPSSADLLRDPQSQDSLSNLFNNRGDNATSSLMDLIQRVSQGSVDPEAFRQQQRESLDAATAEFLNKRRQMLQTQPQVAPAPVVQPLN</sequence>
<organism evidence="3 4">
    <name type="scientific">Leptolyngbya boryana NIES-2135</name>
    <dbReference type="NCBI Taxonomy" id="1973484"/>
    <lineage>
        <taxon>Bacteria</taxon>
        <taxon>Bacillati</taxon>
        <taxon>Cyanobacteriota</taxon>
        <taxon>Cyanophyceae</taxon>
        <taxon>Leptolyngbyales</taxon>
        <taxon>Leptolyngbyaceae</taxon>
        <taxon>Leptolyngbya group</taxon>
        <taxon>Leptolyngbya</taxon>
    </lineage>
</organism>
<name>A0A1Z4JHF9_LEPBY</name>
<feature type="region of interest" description="Disordered" evidence="1">
    <location>
        <begin position="26"/>
        <end position="51"/>
    </location>
</feature>
<evidence type="ECO:0000313" key="3">
    <source>
        <dbReference type="EMBL" id="BAY56215.1"/>
    </source>
</evidence>
<dbReference type="Proteomes" id="UP000217895">
    <property type="component" value="Chromosome"/>
</dbReference>
<dbReference type="AlphaFoldDB" id="A0A1Z4JHF9"/>
<evidence type="ECO:0000256" key="1">
    <source>
        <dbReference type="SAM" id="MobiDB-lite"/>
    </source>
</evidence>
<keyword evidence="4" id="KW-1185">Reference proteome</keyword>
<reference evidence="3 4" key="1">
    <citation type="submission" date="2017-06" db="EMBL/GenBank/DDBJ databases">
        <title>Genome sequencing of cyanobaciteial culture collection at National Institute for Environmental Studies (NIES).</title>
        <authorList>
            <person name="Hirose Y."/>
            <person name="Shimura Y."/>
            <person name="Fujisawa T."/>
            <person name="Nakamura Y."/>
            <person name="Kawachi M."/>
        </authorList>
    </citation>
    <scope>NUCLEOTIDE SEQUENCE [LARGE SCALE GENOMIC DNA]</scope>
    <source>
        <strain evidence="3 4">NIES-2135</strain>
    </source>
</reference>
<feature type="compositionally biased region" description="Polar residues" evidence="1">
    <location>
        <begin position="38"/>
        <end position="51"/>
    </location>
</feature>
<feature type="signal peptide" evidence="2">
    <location>
        <begin position="1"/>
        <end position="25"/>
    </location>
</feature>
<dbReference type="EMBL" id="AP018203">
    <property type="protein sequence ID" value="BAY56215.1"/>
    <property type="molecule type" value="Genomic_DNA"/>
</dbReference>